<dbReference type="RefSeq" id="WP_285983838.1">
    <property type="nucleotide sequence ID" value="NZ_JASVDS010000005.1"/>
</dbReference>
<dbReference type="Pfam" id="PF00717">
    <property type="entry name" value="Peptidase_S24"/>
    <property type="match status" value="1"/>
</dbReference>
<evidence type="ECO:0000256" key="2">
    <source>
        <dbReference type="ARBA" id="ARBA00023125"/>
    </source>
</evidence>
<organism evidence="5 6">
    <name type="scientific">Roseateles subflavus</name>
    <dbReference type="NCBI Taxonomy" id="3053353"/>
    <lineage>
        <taxon>Bacteria</taxon>
        <taxon>Pseudomonadati</taxon>
        <taxon>Pseudomonadota</taxon>
        <taxon>Betaproteobacteria</taxon>
        <taxon>Burkholderiales</taxon>
        <taxon>Sphaerotilaceae</taxon>
        <taxon>Roseateles</taxon>
    </lineage>
</organism>
<dbReference type="CDD" id="cd06529">
    <property type="entry name" value="S24_LexA-like"/>
    <property type="match status" value="1"/>
</dbReference>
<feature type="domain" description="HTH cro/C1-type" evidence="4">
    <location>
        <begin position="19"/>
        <end position="72"/>
    </location>
</feature>
<reference evidence="5 6" key="1">
    <citation type="submission" date="2023-06" db="EMBL/GenBank/DDBJ databases">
        <title>Pelomonas sp. APW6 16S ribosomal RNA gene genome sequencing and assembly.</title>
        <authorList>
            <person name="Woo H."/>
        </authorList>
    </citation>
    <scope>NUCLEOTIDE SEQUENCE [LARGE SCALE GENOMIC DNA]</scope>
    <source>
        <strain evidence="5 6">APW6</strain>
    </source>
</reference>
<dbReference type="CDD" id="cd00093">
    <property type="entry name" value="HTH_XRE"/>
    <property type="match status" value="1"/>
</dbReference>
<gene>
    <name evidence="5" type="ORF">QRD43_17745</name>
</gene>
<dbReference type="SMART" id="SM00530">
    <property type="entry name" value="HTH_XRE"/>
    <property type="match status" value="1"/>
</dbReference>
<dbReference type="SUPFAM" id="SSF47413">
    <property type="entry name" value="lambda repressor-like DNA-binding domains"/>
    <property type="match status" value="1"/>
</dbReference>
<evidence type="ECO:0000256" key="3">
    <source>
        <dbReference type="ARBA" id="ARBA00023163"/>
    </source>
</evidence>
<comment type="caution">
    <text evidence="5">The sequence shown here is derived from an EMBL/GenBank/DDBJ whole genome shotgun (WGS) entry which is preliminary data.</text>
</comment>
<evidence type="ECO:0000313" key="5">
    <source>
        <dbReference type="EMBL" id="MDL5033759.1"/>
    </source>
</evidence>
<dbReference type="Pfam" id="PF13560">
    <property type="entry name" value="HTH_31"/>
    <property type="match status" value="1"/>
</dbReference>
<dbReference type="InterPro" id="IPR036286">
    <property type="entry name" value="LexA/Signal_pep-like_sf"/>
</dbReference>
<accession>A0ABT7LMQ9</accession>
<sequence>MTHPVDPQDSTNVGIGDRLRAERQRLGYAQADFGAAVGVSKTTQFNYEAGDRSPDARYLRRAAALGMDLLLVITGRKDDSGAERYVRVPALPERPARGLAAANEDAAAYDTRQDVSGLCFGKDWLASRQLEVGKLTVVTVRGSAMEGTLSDGDQVLIDQQDITPRSGYAYALRQGEELLVRYCQMLPGRVLRVTSANPAFAAYDVDLSAAPDLEVIGRVVASVHEW</sequence>
<dbReference type="Proteomes" id="UP001238603">
    <property type="component" value="Unassembled WGS sequence"/>
</dbReference>
<dbReference type="Gene3D" id="1.10.260.40">
    <property type="entry name" value="lambda repressor-like DNA-binding domains"/>
    <property type="match status" value="1"/>
</dbReference>
<dbReference type="InterPro" id="IPR015927">
    <property type="entry name" value="Peptidase_S24_S26A/B/C"/>
</dbReference>
<dbReference type="InterPro" id="IPR001387">
    <property type="entry name" value="Cro/C1-type_HTH"/>
</dbReference>
<protein>
    <submittedName>
        <fullName evidence="5">LexA family transcriptional regulator</fullName>
    </submittedName>
</protein>
<dbReference type="Gene3D" id="2.10.109.10">
    <property type="entry name" value="Umud Fragment, subunit A"/>
    <property type="match status" value="1"/>
</dbReference>
<proteinExistence type="predicted"/>
<dbReference type="SUPFAM" id="SSF51306">
    <property type="entry name" value="LexA/Signal peptidase"/>
    <property type="match status" value="1"/>
</dbReference>
<name>A0ABT7LMQ9_9BURK</name>
<evidence type="ECO:0000313" key="6">
    <source>
        <dbReference type="Proteomes" id="UP001238603"/>
    </source>
</evidence>
<keyword evidence="6" id="KW-1185">Reference proteome</keyword>
<keyword evidence="2" id="KW-0238">DNA-binding</keyword>
<dbReference type="InterPro" id="IPR010982">
    <property type="entry name" value="Lambda_DNA-bd_dom_sf"/>
</dbReference>
<dbReference type="PANTHER" id="PTHR40661">
    <property type="match status" value="1"/>
</dbReference>
<evidence type="ECO:0000259" key="4">
    <source>
        <dbReference type="PROSITE" id="PS50943"/>
    </source>
</evidence>
<dbReference type="PANTHER" id="PTHR40661:SF3">
    <property type="entry name" value="FELS-1 PROPHAGE TRANSCRIPTIONAL REGULATOR"/>
    <property type="match status" value="1"/>
</dbReference>
<keyword evidence="1" id="KW-0805">Transcription regulation</keyword>
<keyword evidence="3" id="KW-0804">Transcription</keyword>
<dbReference type="InterPro" id="IPR039418">
    <property type="entry name" value="LexA-like"/>
</dbReference>
<evidence type="ECO:0000256" key="1">
    <source>
        <dbReference type="ARBA" id="ARBA00023015"/>
    </source>
</evidence>
<dbReference type="EMBL" id="JASVDS010000005">
    <property type="protein sequence ID" value="MDL5033759.1"/>
    <property type="molecule type" value="Genomic_DNA"/>
</dbReference>
<dbReference type="PROSITE" id="PS50943">
    <property type="entry name" value="HTH_CROC1"/>
    <property type="match status" value="1"/>
</dbReference>